<dbReference type="RefSeq" id="WP_015668558.1">
    <property type="nucleotide sequence ID" value="NC_020453.1"/>
</dbReference>
<dbReference type="STRING" id="1245469.S58_54930"/>
<dbReference type="EMBL" id="AP012603">
    <property type="protein sequence ID" value="BAM91470.1"/>
    <property type="molecule type" value="Genomic_DNA"/>
</dbReference>
<evidence type="ECO:0000313" key="4">
    <source>
        <dbReference type="Proteomes" id="UP000011841"/>
    </source>
</evidence>
<feature type="compositionally biased region" description="Basic and acidic residues" evidence="1">
    <location>
        <begin position="155"/>
        <end position="209"/>
    </location>
</feature>
<proteinExistence type="predicted"/>
<dbReference type="OrthoDB" id="8128744at2"/>
<keyword evidence="2" id="KW-0732">Signal</keyword>
<name>M4ZYE0_9BRAD</name>
<dbReference type="GeneID" id="301819238"/>
<keyword evidence="4" id="KW-1185">Reference proteome</keyword>
<reference evidence="3 4" key="1">
    <citation type="journal article" date="2013" name="Appl. Environ. Microbiol.">
        <title>Genome analysis suggests that the soil oligotrophic bacterium Agromonas oligotrophica (Bradyrhizobium oligotrophicum) is a nitrogen-fixing symbiont of Aeschynomene indica.</title>
        <authorList>
            <person name="Okubo T."/>
            <person name="Fukushima S."/>
            <person name="Itakura M."/>
            <person name="Oshima K."/>
            <person name="Longtonglang A."/>
            <person name="Teaumroong N."/>
            <person name="Mitsui H."/>
            <person name="Hattori M."/>
            <person name="Hattori R."/>
            <person name="Hattori T."/>
            <person name="Minamisawa K."/>
        </authorList>
    </citation>
    <scope>NUCLEOTIDE SEQUENCE [LARGE SCALE GENOMIC DNA]</scope>
    <source>
        <strain evidence="3 4">S58</strain>
    </source>
</reference>
<feature type="region of interest" description="Disordered" evidence="1">
    <location>
        <begin position="147"/>
        <end position="209"/>
    </location>
</feature>
<dbReference type="Proteomes" id="UP000011841">
    <property type="component" value="Chromosome"/>
</dbReference>
<dbReference type="AlphaFoldDB" id="M4ZYE0"/>
<organism evidence="3 4">
    <name type="scientific">Bradyrhizobium oligotrophicum S58</name>
    <dbReference type="NCBI Taxonomy" id="1245469"/>
    <lineage>
        <taxon>Bacteria</taxon>
        <taxon>Pseudomonadati</taxon>
        <taxon>Pseudomonadota</taxon>
        <taxon>Alphaproteobacteria</taxon>
        <taxon>Hyphomicrobiales</taxon>
        <taxon>Nitrobacteraceae</taxon>
        <taxon>Bradyrhizobium</taxon>
    </lineage>
</organism>
<sequence>MLARFLLGTVTAGAVIAPAVAGSMTADEARKFVAGKVFAFTCVDGTRGAGRILDDMGAAGAVQFSGSGPVRQIRLPGNTLQIRGQNVCAAIKGMPFEPCFNLDKKDDRSFRGSVSGLGAFAYCDFQHQGGATMLMARAVARPRAARAAATGADPSHTEVAARVETPRVERSKVEPAKAESVKAESAKADAGKSENAKTDAAPELRRSTD</sequence>
<feature type="chain" id="PRO_5004062382" evidence="2">
    <location>
        <begin position="22"/>
        <end position="209"/>
    </location>
</feature>
<evidence type="ECO:0000256" key="2">
    <source>
        <dbReference type="SAM" id="SignalP"/>
    </source>
</evidence>
<feature type="signal peptide" evidence="2">
    <location>
        <begin position="1"/>
        <end position="21"/>
    </location>
</feature>
<dbReference type="KEGG" id="aol:S58_54930"/>
<protein>
    <submittedName>
        <fullName evidence="3">Uncharacterized protein</fullName>
    </submittedName>
</protein>
<evidence type="ECO:0000256" key="1">
    <source>
        <dbReference type="SAM" id="MobiDB-lite"/>
    </source>
</evidence>
<evidence type="ECO:0000313" key="3">
    <source>
        <dbReference type="EMBL" id="BAM91470.1"/>
    </source>
</evidence>
<dbReference type="HOGENOM" id="CLU_115294_0_0_5"/>
<accession>M4ZYE0</accession>
<gene>
    <name evidence="3" type="ORF">S58_54930</name>
</gene>
<dbReference type="PATRIC" id="fig|1245469.3.peg.5619"/>
<dbReference type="eggNOG" id="ENOG5033ZF5">
    <property type="taxonomic scope" value="Bacteria"/>
</dbReference>